<reference evidence="9" key="2">
    <citation type="submission" date="2015-01" db="EMBL/GenBank/DDBJ databases">
        <title>Evolutionary Origins and Diversification of the Mycorrhizal Mutualists.</title>
        <authorList>
            <consortium name="DOE Joint Genome Institute"/>
            <consortium name="Mycorrhizal Genomics Consortium"/>
            <person name="Kohler A."/>
            <person name="Kuo A."/>
            <person name="Nagy L.G."/>
            <person name="Floudas D."/>
            <person name="Copeland A."/>
            <person name="Barry K.W."/>
            <person name="Cichocki N."/>
            <person name="Veneault-Fourrey C."/>
            <person name="LaButti K."/>
            <person name="Lindquist E.A."/>
            <person name="Lipzen A."/>
            <person name="Lundell T."/>
            <person name="Morin E."/>
            <person name="Murat C."/>
            <person name="Riley R."/>
            <person name="Ohm R."/>
            <person name="Sun H."/>
            <person name="Tunlid A."/>
            <person name="Henrissat B."/>
            <person name="Grigoriev I.V."/>
            <person name="Hibbett D.S."/>
            <person name="Martin F."/>
        </authorList>
    </citation>
    <scope>NUCLEOTIDE SEQUENCE [LARGE SCALE GENOMIC DNA]</scope>
    <source>
        <strain evidence="9">h7</strain>
    </source>
</reference>
<evidence type="ECO:0000256" key="6">
    <source>
        <dbReference type="SAM" id="Phobius"/>
    </source>
</evidence>
<dbReference type="PANTHER" id="PTHR15549:SF30">
    <property type="entry name" value="MID2 DOMAIN-CONTAINING PROTEIN"/>
    <property type="match status" value="1"/>
</dbReference>
<evidence type="ECO:0000256" key="5">
    <source>
        <dbReference type="SAM" id="MobiDB-lite"/>
    </source>
</evidence>
<feature type="compositionally biased region" description="Low complexity" evidence="5">
    <location>
        <begin position="153"/>
        <end position="174"/>
    </location>
</feature>
<protein>
    <recommendedName>
        <fullName evidence="10">Mid2 domain-containing protein</fullName>
    </recommendedName>
</protein>
<feature type="region of interest" description="Disordered" evidence="5">
    <location>
        <begin position="126"/>
        <end position="174"/>
    </location>
</feature>
<evidence type="ECO:0000256" key="7">
    <source>
        <dbReference type="SAM" id="SignalP"/>
    </source>
</evidence>
<evidence type="ECO:0000256" key="2">
    <source>
        <dbReference type="ARBA" id="ARBA00022692"/>
    </source>
</evidence>
<comment type="subcellular location">
    <subcellularLocation>
        <location evidence="1">Membrane</location>
        <topology evidence="1">Single-pass membrane protein</topology>
    </subcellularLocation>
</comment>
<feature type="region of interest" description="Disordered" evidence="5">
    <location>
        <begin position="377"/>
        <end position="419"/>
    </location>
</feature>
<dbReference type="AlphaFoldDB" id="A0A0C3BKZ0"/>
<dbReference type="EMBL" id="KN831797">
    <property type="protein sequence ID" value="KIM37390.1"/>
    <property type="molecule type" value="Genomic_DNA"/>
</dbReference>
<dbReference type="Proteomes" id="UP000053424">
    <property type="component" value="Unassembled WGS sequence"/>
</dbReference>
<dbReference type="HOGENOM" id="CLU_597174_0_0_1"/>
<dbReference type="GO" id="GO:0071944">
    <property type="term" value="C:cell periphery"/>
    <property type="evidence" value="ECO:0007669"/>
    <property type="project" value="UniProtKB-ARBA"/>
</dbReference>
<feature type="compositionally biased region" description="Low complexity" evidence="5">
    <location>
        <begin position="323"/>
        <end position="344"/>
    </location>
</feature>
<evidence type="ECO:0008006" key="10">
    <source>
        <dbReference type="Google" id="ProtNLM"/>
    </source>
</evidence>
<feature type="region of interest" description="Disordered" evidence="5">
    <location>
        <begin position="316"/>
        <end position="357"/>
    </location>
</feature>
<keyword evidence="2 6" id="KW-0812">Transmembrane</keyword>
<evidence type="ECO:0000256" key="4">
    <source>
        <dbReference type="ARBA" id="ARBA00023136"/>
    </source>
</evidence>
<keyword evidence="9" id="KW-1185">Reference proteome</keyword>
<dbReference type="PANTHER" id="PTHR15549">
    <property type="entry name" value="PAIRED IMMUNOGLOBULIN-LIKE TYPE 2 RECEPTOR"/>
    <property type="match status" value="1"/>
</dbReference>
<dbReference type="OrthoDB" id="3068188at2759"/>
<proteinExistence type="predicted"/>
<gene>
    <name evidence="8" type="ORF">M413DRAFT_448454</name>
</gene>
<keyword evidence="7" id="KW-0732">Signal</keyword>
<name>A0A0C3BKZ0_HEBCY</name>
<evidence type="ECO:0000313" key="8">
    <source>
        <dbReference type="EMBL" id="KIM37390.1"/>
    </source>
</evidence>
<feature type="compositionally biased region" description="Low complexity" evidence="5">
    <location>
        <begin position="126"/>
        <end position="145"/>
    </location>
</feature>
<feature type="compositionally biased region" description="Pro residues" evidence="5">
    <location>
        <begin position="390"/>
        <end position="401"/>
    </location>
</feature>
<dbReference type="InterPro" id="IPR051694">
    <property type="entry name" value="Immunoregulatory_rcpt-like"/>
</dbReference>
<sequence>MFRLSFANFLLIHFLHFSLSTSAYVITTQPWQTDRPAPGLTLFYDIQVEQNDPVLVDILLFNGSLGNTTVIFGNNDLTKKDDRNAGFDIPFVPPGTTYAIRLVETSTKRFLQDSPQFQIFAVGSASGSTSSASSVPPTTLPTPSGMSISSTKPPSSTRAGGTTTTSSSTPSSTAAVTSTIGASKSSKVGAIVGAVNGCVVIIVIAFAIIIWRRYRRRPKLDNPTNETENALPKPASNGRLGSILPFVLRPSNGSPAENPGVDPFKSYANQAGPLPEKFAQMETTLGDAGSSSSACNAVSARAELLRQERERINREIASLENRSTSSESHYGGSSYGIDMSDSSSQRPTVANIQPVPMGSSINDQLASLREQIRQIEQTYSQSALAGVSEEPPPSYDGPPPVTGGSRPLPNAPPGNRVEV</sequence>
<organism evidence="8 9">
    <name type="scientific">Hebeloma cylindrosporum</name>
    <dbReference type="NCBI Taxonomy" id="76867"/>
    <lineage>
        <taxon>Eukaryota</taxon>
        <taxon>Fungi</taxon>
        <taxon>Dikarya</taxon>
        <taxon>Basidiomycota</taxon>
        <taxon>Agaricomycotina</taxon>
        <taxon>Agaricomycetes</taxon>
        <taxon>Agaricomycetidae</taxon>
        <taxon>Agaricales</taxon>
        <taxon>Agaricineae</taxon>
        <taxon>Hymenogastraceae</taxon>
        <taxon>Hebeloma</taxon>
    </lineage>
</organism>
<evidence type="ECO:0000256" key="1">
    <source>
        <dbReference type="ARBA" id="ARBA00004167"/>
    </source>
</evidence>
<accession>A0A0C3BKZ0</accession>
<dbReference type="STRING" id="686832.A0A0C3BKZ0"/>
<evidence type="ECO:0000256" key="3">
    <source>
        <dbReference type="ARBA" id="ARBA00022989"/>
    </source>
</evidence>
<keyword evidence="4 6" id="KW-0472">Membrane</keyword>
<evidence type="ECO:0000313" key="9">
    <source>
        <dbReference type="Proteomes" id="UP000053424"/>
    </source>
</evidence>
<dbReference type="GO" id="GO:0016020">
    <property type="term" value="C:membrane"/>
    <property type="evidence" value="ECO:0007669"/>
    <property type="project" value="UniProtKB-SubCell"/>
</dbReference>
<feature type="transmembrane region" description="Helical" evidence="6">
    <location>
        <begin position="188"/>
        <end position="211"/>
    </location>
</feature>
<keyword evidence="3 6" id="KW-1133">Transmembrane helix</keyword>
<reference evidence="8 9" key="1">
    <citation type="submission" date="2014-04" db="EMBL/GenBank/DDBJ databases">
        <authorList>
            <consortium name="DOE Joint Genome Institute"/>
            <person name="Kuo A."/>
            <person name="Gay G."/>
            <person name="Dore J."/>
            <person name="Kohler A."/>
            <person name="Nagy L.G."/>
            <person name="Floudas D."/>
            <person name="Copeland A."/>
            <person name="Barry K.W."/>
            <person name="Cichocki N."/>
            <person name="Veneault-Fourrey C."/>
            <person name="LaButti K."/>
            <person name="Lindquist E.A."/>
            <person name="Lipzen A."/>
            <person name="Lundell T."/>
            <person name="Morin E."/>
            <person name="Murat C."/>
            <person name="Sun H."/>
            <person name="Tunlid A."/>
            <person name="Henrissat B."/>
            <person name="Grigoriev I.V."/>
            <person name="Hibbett D.S."/>
            <person name="Martin F."/>
            <person name="Nordberg H.P."/>
            <person name="Cantor M.N."/>
            <person name="Hua S.X."/>
        </authorList>
    </citation>
    <scope>NUCLEOTIDE SEQUENCE [LARGE SCALE GENOMIC DNA]</scope>
    <source>
        <strain evidence="9">h7</strain>
    </source>
</reference>
<feature type="signal peptide" evidence="7">
    <location>
        <begin position="1"/>
        <end position="23"/>
    </location>
</feature>
<feature type="chain" id="PRO_5002161708" description="Mid2 domain-containing protein" evidence="7">
    <location>
        <begin position="24"/>
        <end position="419"/>
    </location>
</feature>